<dbReference type="VEuPathDB" id="FungiDB:CC1G_06575"/>
<gene>
    <name evidence="2" type="ORF">CC1G_06575</name>
</gene>
<evidence type="ECO:0000256" key="1">
    <source>
        <dbReference type="SAM" id="MobiDB-lite"/>
    </source>
</evidence>
<dbReference type="KEGG" id="cci:CC1G_06575"/>
<feature type="compositionally biased region" description="Polar residues" evidence="1">
    <location>
        <begin position="26"/>
        <end position="46"/>
    </location>
</feature>
<feature type="region of interest" description="Disordered" evidence="1">
    <location>
        <begin position="26"/>
        <end position="185"/>
    </location>
</feature>
<dbReference type="Proteomes" id="UP000001861">
    <property type="component" value="Unassembled WGS sequence"/>
</dbReference>
<dbReference type="RefSeq" id="XP_001829238.2">
    <property type="nucleotide sequence ID" value="XM_001829186.2"/>
</dbReference>
<dbReference type="HOGENOM" id="CLU_1038340_0_0_1"/>
<dbReference type="InParanoid" id="A8N303"/>
<organism evidence="2 3">
    <name type="scientific">Coprinopsis cinerea (strain Okayama-7 / 130 / ATCC MYA-4618 / FGSC 9003)</name>
    <name type="common">Inky cap fungus</name>
    <name type="synonym">Hormographiella aspergillata</name>
    <dbReference type="NCBI Taxonomy" id="240176"/>
    <lineage>
        <taxon>Eukaryota</taxon>
        <taxon>Fungi</taxon>
        <taxon>Dikarya</taxon>
        <taxon>Basidiomycota</taxon>
        <taxon>Agaricomycotina</taxon>
        <taxon>Agaricomycetes</taxon>
        <taxon>Agaricomycetidae</taxon>
        <taxon>Agaricales</taxon>
        <taxon>Agaricineae</taxon>
        <taxon>Psathyrellaceae</taxon>
        <taxon>Coprinopsis</taxon>
    </lineage>
</organism>
<sequence length="268" mass="29838">MHPLCRRALRPQAIWPQRFYATAAQQVETNGPSVSKNEGGSSTQTPEEQRARVKEIVARRRAERLAREQNQTTVKKSPSASPKPTVTTGDAQPQRSLEERLQQVRARLRSIDTEGPGPRKSDDKSAGKPRRKGDRKSSAPEKRPQQSSQRGADIFDKFKGGRDLSHLPTEVESPSHLGPESDISKDLSEILPPFRSRQQDIQSDIRRKGDYSIYLQADPKAYSTPFDKLPIASQVQLVVGNNRGVPPSYKGRVSTLLGGIAENSQRKQ</sequence>
<evidence type="ECO:0000313" key="3">
    <source>
        <dbReference type="Proteomes" id="UP000001861"/>
    </source>
</evidence>
<dbReference type="GeneID" id="6005665"/>
<keyword evidence="3" id="KW-1185">Reference proteome</keyword>
<feature type="compositionally biased region" description="Basic and acidic residues" evidence="1">
    <location>
        <begin position="109"/>
        <end position="126"/>
    </location>
</feature>
<accession>A8N303</accession>
<feature type="compositionally biased region" description="Basic and acidic residues" evidence="1">
    <location>
        <begin position="153"/>
        <end position="165"/>
    </location>
</feature>
<protein>
    <submittedName>
        <fullName evidence="2">Uncharacterized protein</fullName>
    </submittedName>
</protein>
<proteinExistence type="predicted"/>
<reference evidence="2 3" key="1">
    <citation type="journal article" date="2010" name="Proc. Natl. Acad. Sci. U.S.A.">
        <title>Insights into evolution of multicellular fungi from the assembled chromosomes of the mushroom Coprinopsis cinerea (Coprinus cinereus).</title>
        <authorList>
            <person name="Stajich J.E."/>
            <person name="Wilke S.K."/>
            <person name="Ahren D."/>
            <person name="Au C.H."/>
            <person name="Birren B.W."/>
            <person name="Borodovsky M."/>
            <person name="Burns C."/>
            <person name="Canback B."/>
            <person name="Casselton L.A."/>
            <person name="Cheng C.K."/>
            <person name="Deng J."/>
            <person name="Dietrich F.S."/>
            <person name="Fargo D.C."/>
            <person name="Farman M.L."/>
            <person name="Gathman A.C."/>
            <person name="Goldberg J."/>
            <person name="Guigo R."/>
            <person name="Hoegger P.J."/>
            <person name="Hooker J.B."/>
            <person name="Huggins A."/>
            <person name="James T.Y."/>
            <person name="Kamada T."/>
            <person name="Kilaru S."/>
            <person name="Kodira C."/>
            <person name="Kues U."/>
            <person name="Kupfer D."/>
            <person name="Kwan H.S."/>
            <person name="Lomsadze A."/>
            <person name="Li W."/>
            <person name="Lilly W.W."/>
            <person name="Ma L.J."/>
            <person name="Mackey A.J."/>
            <person name="Manning G."/>
            <person name="Martin F."/>
            <person name="Muraguchi H."/>
            <person name="Natvig D.O."/>
            <person name="Palmerini H."/>
            <person name="Ramesh M.A."/>
            <person name="Rehmeyer C.J."/>
            <person name="Roe B.A."/>
            <person name="Shenoy N."/>
            <person name="Stanke M."/>
            <person name="Ter-Hovhannisyan V."/>
            <person name="Tunlid A."/>
            <person name="Velagapudi R."/>
            <person name="Vision T.J."/>
            <person name="Zeng Q."/>
            <person name="Zolan M.E."/>
            <person name="Pukkila P.J."/>
        </authorList>
    </citation>
    <scope>NUCLEOTIDE SEQUENCE [LARGE SCALE GENOMIC DNA]</scope>
    <source>
        <strain evidence="3">Okayama-7 / 130 / ATCC MYA-4618 / FGSC 9003</strain>
    </source>
</reference>
<feature type="compositionally biased region" description="Basic and acidic residues" evidence="1">
    <location>
        <begin position="135"/>
        <end position="144"/>
    </location>
</feature>
<feature type="compositionally biased region" description="Basic and acidic residues" evidence="1">
    <location>
        <begin position="47"/>
        <end position="67"/>
    </location>
</feature>
<dbReference type="EMBL" id="AACS02000001">
    <property type="protein sequence ID" value="EAU92564.2"/>
    <property type="molecule type" value="Genomic_DNA"/>
</dbReference>
<dbReference type="AlphaFoldDB" id="A8N303"/>
<feature type="compositionally biased region" description="Polar residues" evidence="1">
    <location>
        <begin position="69"/>
        <end position="95"/>
    </location>
</feature>
<name>A8N303_COPC7</name>
<comment type="caution">
    <text evidence="2">The sequence shown here is derived from an EMBL/GenBank/DDBJ whole genome shotgun (WGS) entry which is preliminary data.</text>
</comment>
<evidence type="ECO:0000313" key="2">
    <source>
        <dbReference type="EMBL" id="EAU92564.2"/>
    </source>
</evidence>